<proteinExistence type="predicted"/>
<gene>
    <name evidence="1" type="ORF">GOP47_0004795</name>
</gene>
<organism evidence="1 2">
    <name type="scientific">Adiantum capillus-veneris</name>
    <name type="common">Maidenhair fern</name>
    <dbReference type="NCBI Taxonomy" id="13818"/>
    <lineage>
        <taxon>Eukaryota</taxon>
        <taxon>Viridiplantae</taxon>
        <taxon>Streptophyta</taxon>
        <taxon>Embryophyta</taxon>
        <taxon>Tracheophyta</taxon>
        <taxon>Polypodiopsida</taxon>
        <taxon>Polypodiidae</taxon>
        <taxon>Polypodiales</taxon>
        <taxon>Pteridineae</taxon>
        <taxon>Pteridaceae</taxon>
        <taxon>Vittarioideae</taxon>
        <taxon>Adiantum</taxon>
    </lineage>
</organism>
<dbReference type="EMBL" id="JABFUD020000005">
    <property type="protein sequence ID" value="KAI5079316.1"/>
    <property type="molecule type" value="Genomic_DNA"/>
</dbReference>
<evidence type="ECO:0000313" key="1">
    <source>
        <dbReference type="EMBL" id="KAI5079316.1"/>
    </source>
</evidence>
<accession>A0A9D4ZN14</accession>
<reference evidence="1 2" key="1">
    <citation type="submission" date="2021-01" db="EMBL/GenBank/DDBJ databases">
        <title>Adiantum capillus-veneris genome.</title>
        <authorList>
            <person name="Fang Y."/>
            <person name="Liao Q."/>
        </authorList>
    </citation>
    <scope>NUCLEOTIDE SEQUENCE [LARGE SCALE GENOMIC DNA]</scope>
    <source>
        <strain evidence="1">H3</strain>
        <tissue evidence="1">Leaf</tissue>
    </source>
</reference>
<comment type="caution">
    <text evidence="1">The sequence shown here is derived from an EMBL/GenBank/DDBJ whole genome shotgun (WGS) entry which is preliminary data.</text>
</comment>
<evidence type="ECO:0000313" key="2">
    <source>
        <dbReference type="Proteomes" id="UP000886520"/>
    </source>
</evidence>
<sequence length="69" mass="8370">MRSCHLTASQSISVNKTKPMPWRMIWEQVEERWRQSQDLDLIETSILCQPSTIYLQRRFWLFSTRLLKA</sequence>
<dbReference type="Proteomes" id="UP000886520">
    <property type="component" value="Chromosome 5"/>
</dbReference>
<name>A0A9D4ZN14_ADICA</name>
<keyword evidence="2" id="KW-1185">Reference proteome</keyword>
<dbReference type="AlphaFoldDB" id="A0A9D4ZN14"/>
<protein>
    <submittedName>
        <fullName evidence="1">Uncharacterized protein</fullName>
    </submittedName>
</protein>